<dbReference type="PIRSF" id="PIRSF002741">
    <property type="entry name" value="MppA"/>
    <property type="match status" value="1"/>
</dbReference>
<feature type="region of interest" description="Disordered" evidence="1">
    <location>
        <begin position="27"/>
        <end position="71"/>
    </location>
</feature>
<dbReference type="GO" id="GO:0042597">
    <property type="term" value="C:periplasmic space"/>
    <property type="evidence" value="ECO:0007669"/>
    <property type="project" value="UniProtKB-ARBA"/>
</dbReference>
<dbReference type="GO" id="GO:0015833">
    <property type="term" value="P:peptide transport"/>
    <property type="evidence" value="ECO:0007669"/>
    <property type="project" value="TreeGrafter"/>
</dbReference>
<dbReference type="Proteomes" id="UP000239203">
    <property type="component" value="Unassembled WGS sequence"/>
</dbReference>
<reference evidence="4 5" key="1">
    <citation type="submission" date="2018-02" db="EMBL/GenBank/DDBJ databases">
        <title>Genomic Encyclopedia of Archaeal and Bacterial Type Strains, Phase II (KMG-II): from individual species to whole genera.</title>
        <authorList>
            <person name="Goeker M."/>
        </authorList>
    </citation>
    <scope>NUCLEOTIDE SEQUENCE [LARGE SCALE GENOMIC DNA]</scope>
    <source>
        <strain evidence="4 5">YU 961-1</strain>
    </source>
</reference>
<feature type="chain" id="PRO_5015722262" evidence="2">
    <location>
        <begin position="25"/>
        <end position="558"/>
    </location>
</feature>
<dbReference type="InterPro" id="IPR030678">
    <property type="entry name" value="Peptide/Ni-bd"/>
</dbReference>
<feature type="signal peptide" evidence="2">
    <location>
        <begin position="1"/>
        <end position="24"/>
    </location>
</feature>
<dbReference type="EMBL" id="PTIX01000002">
    <property type="protein sequence ID" value="PPK70312.1"/>
    <property type="molecule type" value="Genomic_DNA"/>
</dbReference>
<dbReference type="Gene3D" id="3.10.105.10">
    <property type="entry name" value="Dipeptide-binding Protein, Domain 3"/>
    <property type="match status" value="1"/>
</dbReference>
<evidence type="ECO:0000256" key="1">
    <source>
        <dbReference type="SAM" id="MobiDB-lite"/>
    </source>
</evidence>
<keyword evidence="5" id="KW-1185">Reference proteome</keyword>
<sequence>MRKPRWIAASAMSLALALTLTACGGDSENSGGGNGSTGSGGGSTADPDGALSAFGTEPENPLVPGNTNETGGSKVVRALFTGLTTYDPVTGESKNAMAQEIKTTDSKVYTIKIQAGWKFHDGTDVKAKNFVDAWNYTAYSPNGQQNGSFFEQVQGYKDVHTEDPDGTAGPQKAPQPTTDKMSGLKVVDDTTFEVTLASPFAVFPLKLGYNPFFPLPDSFFSDPKAFEAKPIGNGPFKFVSRKPNTEIKLTRNDDYKGADKAKFKDLTFKIYESNEAAYASVVSGDLDFLDTVPPTGIAGGKYKQDLEGRNGSTPYMGNQTVTFPLYDPTYQNPDLRKAISLAIDRKSIVDKIFDGTRIPADGWVNPAVPGYAKDQCGELCVYNPEKAKEYLAKSGFKGAIKFSTNADGGHKDWMTATCNSIKNALGIECTYEPIPTFAETRQQINGRKMTAIFRSGWIADYPSIENFLNQIYRTGASSNDGEYTNPKLDELLTKADAAPSVDEANKLYQEAERLLRDDMPVIPLWNQTAQYGWSERLDNARLSSLRELDLTTVTVKKK</sequence>
<evidence type="ECO:0000256" key="2">
    <source>
        <dbReference type="SAM" id="SignalP"/>
    </source>
</evidence>
<dbReference type="AlphaFoldDB" id="A0A2S6GYI4"/>
<dbReference type="SUPFAM" id="SSF53850">
    <property type="entry name" value="Periplasmic binding protein-like II"/>
    <property type="match status" value="1"/>
</dbReference>
<dbReference type="InterPro" id="IPR000914">
    <property type="entry name" value="SBP_5_dom"/>
</dbReference>
<feature type="region of interest" description="Disordered" evidence="1">
    <location>
        <begin position="159"/>
        <end position="182"/>
    </location>
</feature>
<evidence type="ECO:0000313" key="5">
    <source>
        <dbReference type="Proteomes" id="UP000239203"/>
    </source>
</evidence>
<dbReference type="CDD" id="cd00995">
    <property type="entry name" value="PBP2_NikA_DppA_OppA_like"/>
    <property type="match status" value="1"/>
</dbReference>
<dbReference type="GO" id="GO:1904680">
    <property type="term" value="F:peptide transmembrane transporter activity"/>
    <property type="evidence" value="ECO:0007669"/>
    <property type="project" value="TreeGrafter"/>
</dbReference>
<organism evidence="4 5">
    <name type="scientific">Actinokineospora auranticolor</name>
    <dbReference type="NCBI Taxonomy" id="155976"/>
    <lineage>
        <taxon>Bacteria</taxon>
        <taxon>Bacillati</taxon>
        <taxon>Actinomycetota</taxon>
        <taxon>Actinomycetes</taxon>
        <taxon>Pseudonocardiales</taxon>
        <taxon>Pseudonocardiaceae</taxon>
        <taxon>Actinokineospora</taxon>
    </lineage>
</organism>
<evidence type="ECO:0000313" key="4">
    <source>
        <dbReference type="EMBL" id="PPK70312.1"/>
    </source>
</evidence>
<dbReference type="GO" id="GO:0043190">
    <property type="term" value="C:ATP-binding cassette (ABC) transporter complex"/>
    <property type="evidence" value="ECO:0007669"/>
    <property type="project" value="InterPro"/>
</dbReference>
<protein>
    <submittedName>
        <fullName evidence="4">Oligopeptide transport system substrate-binding protein</fullName>
    </submittedName>
</protein>
<dbReference type="PROSITE" id="PS51257">
    <property type="entry name" value="PROKAR_LIPOPROTEIN"/>
    <property type="match status" value="1"/>
</dbReference>
<feature type="compositionally biased region" description="Gly residues" evidence="1">
    <location>
        <begin position="30"/>
        <end position="43"/>
    </location>
</feature>
<keyword evidence="2" id="KW-0732">Signal</keyword>
<gene>
    <name evidence="4" type="ORF">CLV40_102224</name>
</gene>
<feature type="domain" description="Solute-binding protein family 5" evidence="3">
    <location>
        <begin position="96"/>
        <end position="478"/>
    </location>
</feature>
<accession>A0A2S6GYI4</accession>
<dbReference type="Gene3D" id="3.40.190.10">
    <property type="entry name" value="Periplasmic binding protein-like II"/>
    <property type="match status" value="1"/>
</dbReference>
<dbReference type="InterPro" id="IPR039424">
    <property type="entry name" value="SBP_5"/>
</dbReference>
<dbReference type="Pfam" id="PF00496">
    <property type="entry name" value="SBP_bac_5"/>
    <property type="match status" value="1"/>
</dbReference>
<dbReference type="PANTHER" id="PTHR30290">
    <property type="entry name" value="PERIPLASMIC BINDING COMPONENT OF ABC TRANSPORTER"/>
    <property type="match status" value="1"/>
</dbReference>
<dbReference type="Gene3D" id="3.90.76.10">
    <property type="entry name" value="Dipeptide-binding Protein, Domain 1"/>
    <property type="match status" value="1"/>
</dbReference>
<name>A0A2S6GYI4_9PSEU</name>
<comment type="caution">
    <text evidence="4">The sequence shown here is derived from an EMBL/GenBank/DDBJ whole genome shotgun (WGS) entry which is preliminary data.</text>
</comment>
<proteinExistence type="predicted"/>
<dbReference type="PANTHER" id="PTHR30290:SF83">
    <property type="entry name" value="ABC TRANSPORTER SUBSTRATE-BINDING PROTEIN"/>
    <property type="match status" value="1"/>
</dbReference>
<dbReference type="OrthoDB" id="9046151at2"/>
<evidence type="ECO:0000259" key="3">
    <source>
        <dbReference type="Pfam" id="PF00496"/>
    </source>
</evidence>